<accession>A0A6J6XTC9</accession>
<dbReference type="AlphaFoldDB" id="A0A6J6XTC9"/>
<evidence type="ECO:0000259" key="1">
    <source>
        <dbReference type="Pfam" id="PF01796"/>
    </source>
</evidence>
<dbReference type="SUPFAM" id="SSF50249">
    <property type="entry name" value="Nucleic acid-binding proteins"/>
    <property type="match status" value="1"/>
</dbReference>
<gene>
    <name evidence="3" type="ORF">UFOPK2992_00899</name>
</gene>
<proteinExistence type="predicted"/>
<evidence type="ECO:0000259" key="2">
    <source>
        <dbReference type="Pfam" id="PF12172"/>
    </source>
</evidence>
<dbReference type="InterPro" id="IPR012340">
    <property type="entry name" value="NA-bd_OB-fold"/>
</dbReference>
<dbReference type="EMBL" id="CAFAAI010000141">
    <property type="protein sequence ID" value="CAB4798784.1"/>
    <property type="molecule type" value="Genomic_DNA"/>
</dbReference>
<evidence type="ECO:0000313" key="3">
    <source>
        <dbReference type="EMBL" id="CAB4798784.1"/>
    </source>
</evidence>
<dbReference type="Pfam" id="PF12172">
    <property type="entry name" value="zf-ChsH2"/>
    <property type="match status" value="1"/>
</dbReference>
<reference evidence="3" key="1">
    <citation type="submission" date="2020-05" db="EMBL/GenBank/DDBJ databases">
        <authorList>
            <person name="Chiriac C."/>
            <person name="Salcher M."/>
            <person name="Ghai R."/>
            <person name="Kavagutti S V."/>
        </authorList>
    </citation>
    <scope>NUCLEOTIDE SEQUENCE</scope>
</reference>
<name>A0A6J6XTC9_9ZZZZ</name>
<feature type="domain" description="ChsH2 C-terminal OB-fold" evidence="1">
    <location>
        <begin position="51"/>
        <end position="109"/>
    </location>
</feature>
<dbReference type="PANTHER" id="PTHR34075:SF5">
    <property type="entry name" value="BLR3430 PROTEIN"/>
    <property type="match status" value="1"/>
</dbReference>
<dbReference type="InterPro" id="IPR022002">
    <property type="entry name" value="ChsH2_Znr"/>
</dbReference>
<protein>
    <submittedName>
        <fullName evidence="3">Unannotated protein</fullName>
    </submittedName>
</protein>
<dbReference type="InterPro" id="IPR052513">
    <property type="entry name" value="Thioester_dehydratase-like"/>
</dbReference>
<sequence length="131" mass="13964">MSEQIPFVEYLHLAPTPHLVAHQCTSCGARFFDRRNACASCFGTSFADADIATEGFVRSFTIVSFAAPGIPVPFVSAIIECDGTSVRGNLTNVTADPEHVSLGMKVRLTTYVVGSDEAGTEAVNFAFEPVS</sequence>
<dbReference type="InterPro" id="IPR002878">
    <property type="entry name" value="ChsH2_C"/>
</dbReference>
<feature type="domain" description="ChsH2 rubredoxin-like zinc ribbon" evidence="2">
    <location>
        <begin position="14"/>
        <end position="46"/>
    </location>
</feature>
<organism evidence="3">
    <name type="scientific">freshwater metagenome</name>
    <dbReference type="NCBI Taxonomy" id="449393"/>
    <lineage>
        <taxon>unclassified sequences</taxon>
        <taxon>metagenomes</taxon>
        <taxon>ecological metagenomes</taxon>
    </lineage>
</organism>
<dbReference type="PANTHER" id="PTHR34075">
    <property type="entry name" value="BLR3430 PROTEIN"/>
    <property type="match status" value="1"/>
</dbReference>
<dbReference type="Pfam" id="PF01796">
    <property type="entry name" value="OB_ChsH2_C"/>
    <property type="match status" value="1"/>
</dbReference>